<dbReference type="Gene3D" id="3.40.1190.10">
    <property type="entry name" value="Mur-like, catalytic domain"/>
    <property type="match status" value="1"/>
</dbReference>
<gene>
    <name evidence="14" type="ORF">PS3_19761</name>
</gene>
<dbReference type="EMBL" id="AICN01000080">
    <property type="protein sequence ID" value="EHS84611.1"/>
    <property type="molecule type" value="Genomic_DNA"/>
</dbReference>
<evidence type="ECO:0000256" key="5">
    <source>
        <dbReference type="ARBA" id="ARBA00022723"/>
    </source>
</evidence>
<dbReference type="InterPro" id="IPR004101">
    <property type="entry name" value="Mur_ligase_C"/>
</dbReference>
<evidence type="ECO:0000256" key="7">
    <source>
        <dbReference type="ARBA" id="ARBA00022840"/>
    </source>
</evidence>
<dbReference type="SUPFAM" id="SSF53623">
    <property type="entry name" value="MurD-like peptide ligases, catalytic domain"/>
    <property type="match status" value="1"/>
</dbReference>
<evidence type="ECO:0000259" key="12">
    <source>
        <dbReference type="Pfam" id="PF02875"/>
    </source>
</evidence>
<dbReference type="FunFam" id="3.40.1190.10:FF:000011">
    <property type="entry name" value="Folylpolyglutamate synthase/dihydrofolate synthase"/>
    <property type="match status" value="1"/>
</dbReference>
<accession>H4GLB2</accession>
<keyword evidence="4 11" id="KW-0436">Ligase</keyword>
<dbReference type="InterPro" id="IPR036615">
    <property type="entry name" value="Mur_ligase_C_dom_sf"/>
</dbReference>
<dbReference type="SUPFAM" id="SSF53244">
    <property type="entry name" value="MurD-like peptide ligases, peptide-binding domain"/>
    <property type="match status" value="1"/>
</dbReference>
<proteinExistence type="inferred from homology"/>
<dbReference type="GO" id="GO:0046872">
    <property type="term" value="F:metal ion binding"/>
    <property type="evidence" value="ECO:0007669"/>
    <property type="project" value="UniProtKB-KW"/>
</dbReference>
<keyword evidence="7 11" id="KW-0067">ATP-binding</keyword>
<reference evidence="14 15" key="1">
    <citation type="journal article" date="2013" name="Genome Announc.">
        <title>Genome Sequence of Lactobacillus gastricus PS3, a Strain Isolated from Human Milk.</title>
        <authorList>
            <person name="Martin V."/>
            <person name="Cardenas N."/>
            <person name="Jimenez E."/>
            <person name="Maldonado A."/>
            <person name="Rodriguez J.M."/>
            <person name="Fernandez L."/>
        </authorList>
    </citation>
    <scope>NUCLEOTIDE SEQUENCE [LARGE SCALE GENOMIC DNA]</scope>
    <source>
        <strain evidence="14 15">PS3</strain>
    </source>
</reference>
<evidence type="ECO:0000313" key="14">
    <source>
        <dbReference type="EMBL" id="EHS84611.1"/>
    </source>
</evidence>
<evidence type="ECO:0000256" key="4">
    <source>
        <dbReference type="ARBA" id="ARBA00022598"/>
    </source>
</evidence>
<dbReference type="InterPro" id="IPR013221">
    <property type="entry name" value="Mur_ligase_cen"/>
</dbReference>
<comment type="similarity">
    <text evidence="2 11">Belongs to the folylpolyglutamate synthase family.</text>
</comment>
<comment type="cofactor">
    <cofactor evidence="1">
        <name>Mg(2+)</name>
        <dbReference type="ChEBI" id="CHEBI:18420"/>
    </cofactor>
</comment>
<dbReference type="PANTHER" id="PTHR11136:SF0">
    <property type="entry name" value="DIHYDROFOLATE SYNTHETASE-RELATED"/>
    <property type="match status" value="1"/>
</dbReference>
<dbReference type="Pfam" id="PF02875">
    <property type="entry name" value="Mur_ligase_C"/>
    <property type="match status" value="1"/>
</dbReference>
<name>H4GLB2_9LACO</name>
<protein>
    <recommendedName>
        <fullName evidence="3">tetrahydrofolate synthase</fullName>
        <ecNumber evidence="3">6.3.2.17</ecNumber>
    </recommendedName>
    <alternativeName>
        <fullName evidence="9">Tetrahydrofolylpolyglutamate synthase</fullName>
    </alternativeName>
</protein>
<dbReference type="NCBIfam" id="TIGR01499">
    <property type="entry name" value="folC"/>
    <property type="match status" value="1"/>
</dbReference>
<dbReference type="PROSITE" id="PS01012">
    <property type="entry name" value="FOLYLPOLYGLU_SYNT_2"/>
    <property type="match status" value="1"/>
</dbReference>
<comment type="caution">
    <text evidence="14">The sequence shown here is derived from an EMBL/GenBank/DDBJ whole genome shotgun (WGS) entry which is preliminary data.</text>
</comment>
<dbReference type="Proteomes" id="UP000004567">
    <property type="component" value="Unassembled WGS sequence"/>
</dbReference>
<keyword evidence="8" id="KW-0460">Magnesium</keyword>
<dbReference type="GO" id="GO:0005737">
    <property type="term" value="C:cytoplasm"/>
    <property type="evidence" value="ECO:0007669"/>
    <property type="project" value="TreeGrafter"/>
</dbReference>
<dbReference type="GO" id="GO:0005524">
    <property type="term" value="F:ATP binding"/>
    <property type="evidence" value="ECO:0007669"/>
    <property type="project" value="UniProtKB-KW"/>
</dbReference>
<dbReference type="PATRIC" id="fig|1144300.3.peg.1890"/>
<dbReference type="InterPro" id="IPR001645">
    <property type="entry name" value="Folylpolyglutamate_synth"/>
</dbReference>
<dbReference type="InterPro" id="IPR018109">
    <property type="entry name" value="Folylpolyglutamate_synth_CS"/>
</dbReference>
<evidence type="ECO:0000256" key="3">
    <source>
        <dbReference type="ARBA" id="ARBA00013025"/>
    </source>
</evidence>
<dbReference type="PANTHER" id="PTHR11136">
    <property type="entry name" value="FOLYLPOLYGLUTAMATE SYNTHASE-RELATED"/>
    <property type="match status" value="1"/>
</dbReference>
<organism evidence="14 15">
    <name type="scientific">Limosilactobacillus gastricus PS3</name>
    <dbReference type="NCBI Taxonomy" id="1144300"/>
    <lineage>
        <taxon>Bacteria</taxon>
        <taxon>Bacillati</taxon>
        <taxon>Bacillota</taxon>
        <taxon>Bacilli</taxon>
        <taxon>Lactobacillales</taxon>
        <taxon>Lactobacillaceae</taxon>
        <taxon>Limosilactobacillus</taxon>
    </lineage>
</organism>
<dbReference type="Gene3D" id="3.90.190.20">
    <property type="entry name" value="Mur ligase, C-terminal domain"/>
    <property type="match status" value="1"/>
</dbReference>
<feature type="domain" description="Mur ligase central" evidence="13">
    <location>
        <begin position="48"/>
        <end position="274"/>
    </location>
</feature>
<dbReference type="Pfam" id="PF08245">
    <property type="entry name" value="Mur_ligase_M"/>
    <property type="match status" value="1"/>
</dbReference>
<dbReference type="AlphaFoldDB" id="H4GLB2"/>
<feature type="domain" description="Mur ligase C-terminal" evidence="12">
    <location>
        <begin position="302"/>
        <end position="425"/>
    </location>
</feature>
<dbReference type="PIRSF" id="PIRSF001563">
    <property type="entry name" value="Folylpolyglu_synth"/>
    <property type="match status" value="1"/>
</dbReference>
<dbReference type="GO" id="GO:0008841">
    <property type="term" value="F:dihydrofolate synthase activity"/>
    <property type="evidence" value="ECO:0007669"/>
    <property type="project" value="TreeGrafter"/>
</dbReference>
<evidence type="ECO:0000256" key="10">
    <source>
        <dbReference type="ARBA" id="ARBA00047493"/>
    </source>
</evidence>
<dbReference type="InterPro" id="IPR036565">
    <property type="entry name" value="Mur-like_cat_sf"/>
</dbReference>
<evidence type="ECO:0000256" key="6">
    <source>
        <dbReference type="ARBA" id="ARBA00022741"/>
    </source>
</evidence>
<dbReference type="EC" id="6.3.2.17" evidence="3"/>
<evidence type="ECO:0000313" key="15">
    <source>
        <dbReference type="Proteomes" id="UP000004567"/>
    </source>
</evidence>
<dbReference type="GO" id="GO:0004326">
    <property type="term" value="F:tetrahydrofolylpolyglutamate synthase activity"/>
    <property type="evidence" value="ECO:0007669"/>
    <property type="project" value="UniProtKB-EC"/>
</dbReference>
<evidence type="ECO:0000256" key="1">
    <source>
        <dbReference type="ARBA" id="ARBA00001946"/>
    </source>
</evidence>
<comment type="catalytic activity">
    <reaction evidence="10">
        <text>(6S)-5,6,7,8-tetrahydrofolyl-(gamma-L-Glu)(n) + L-glutamate + ATP = (6S)-5,6,7,8-tetrahydrofolyl-(gamma-L-Glu)(n+1) + ADP + phosphate + H(+)</text>
        <dbReference type="Rhea" id="RHEA:10580"/>
        <dbReference type="Rhea" id="RHEA-COMP:14738"/>
        <dbReference type="Rhea" id="RHEA-COMP:14740"/>
        <dbReference type="ChEBI" id="CHEBI:15378"/>
        <dbReference type="ChEBI" id="CHEBI:29985"/>
        <dbReference type="ChEBI" id="CHEBI:30616"/>
        <dbReference type="ChEBI" id="CHEBI:43474"/>
        <dbReference type="ChEBI" id="CHEBI:141005"/>
        <dbReference type="ChEBI" id="CHEBI:456216"/>
        <dbReference type="EC" id="6.3.2.17"/>
    </reaction>
</comment>
<evidence type="ECO:0000259" key="13">
    <source>
        <dbReference type="Pfam" id="PF08245"/>
    </source>
</evidence>
<dbReference type="STRING" id="1144300.PS3_19761"/>
<evidence type="ECO:0000256" key="8">
    <source>
        <dbReference type="ARBA" id="ARBA00022842"/>
    </source>
</evidence>
<dbReference type="RefSeq" id="WP_007122844.1">
    <property type="nucleotide sequence ID" value="NZ_AICN01000080.1"/>
</dbReference>
<evidence type="ECO:0000256" key="2">
    <source>
        <dbReference type="ARBA" id="ARBA00008276"/>
    </source>
</evidence>
<keyword evidence="6 11" id="KW-0547">Nucleotide-binding</keyword>
<evidence type="ECO:0000256" key="11">
    <source>
        <dbReference type="PIRNR" id="PIRNR001563"/>
    </source>
</evidence>
<sequence>MTEIKTYDDALKFIHGRFKARKIPTLARMQELLKRLDNPQDGQSYIHVTGTNGKGSTVAMIRAMLMASGYQVGTFTSPFITRFNERIALNGQPISDQDLVTYTRQVATVVDQMDAEGQTPTEFEINTAIMFLYFADRNPDVVILEVGIGGLYDSTNVIEKPDIAVIVTVGYDHMQFLGDSLTEIATIKAGIIKKNSPVVVGQLPTEAKQVIGSTAKKKQSPLFSLEQEFHAQAKNSHQLAQKIEYQGLSLAKTVFQLGLAGDYQIQNAGVAITTVQLWLQKHQGYLDPSNIAEGLLNACWPGRMEIVNREPLMILDGAHNLPGIQALVQTIEHELADREVYLLVAILADKQYELMLGELASLRNVHLVLTQFAPPGPKRPTADLAGLKDVIRTRYPMQVFPEWQLGLAAISQQVSAEDVILITGSLYFISEVRNFLLAD</sequence>
<dbReference type="OrthoDB" id="9809356at2"/>
<keyword evidence="5" id="KW-0479">Metal-binding</keyword>
<evidence type="ECO:0000256" key="9">
    <source>
        <dbReference type="ARBA" id="ARBA00030592"/>
    </source>
</evidence>